<dbReference type="SUPFAM" id="SSF111469">
    <property type="entry name" value="Geminin coiled-coil domain"/>
    <property type="match status" value="1"/>
</dbReference>
<dbReference type="InterPro" id="IPR022786">
    <property type="entry name" value="Geminin/Multicilin"/>
</dbReference>
<feature type="compositionally biased region" description="Basic and acidic residues" evidence="1">
    <location>
        <begin position="88"/>
        <end position="105"/>
    </location>
</feature>
<dbReference type="Proteomes" id="UP000091820">
    <property type="component" value="Unassembled WGS sequence"/>
</dbReference>
<feature type="region of interest" description="Disordered" evidence="1">
    <location>
        <begin position="86"/>
        <end position="111"/>
    </location>
</feature>
<feature type="compositionally biased region" description="Basic and acidic residues" evidence="1">
    <location>
        <begin position="178"/>
        <end position="201"/>
    </location>
</feature>
<accession>A0A1A9WV18</accession>
<dbReference type="Pfam" id="PF07412">
    <property type="entry name" value="Geminin"/>
    <property type="match status" value="1"/>
</dbReference>
<name>A0A1A9WV18_9MUSC</name>
<evidence type="ECO:0000313" key="2">
    <source>
        <dbReference type="EnsemblMetazoa" id="GBRI033531-PA"/>
    </source>
</evidence>
<dbReference type="Gene3D" id="1.20.5.1180">
    <property type="entry name" value="Geminin coiled-coil domain"/>
    <property type="match status" value="1"/>
</dbReference>
<dbReference type="VEuPathDB" id="VectorBase:GBRI033531"/>
<evidence type="ECO:0000256" key="1">
    <source>
        <dbReference type="SAM" id="MobiDB-lite"/>
    </source>
</evidence>
<evidence type="ECO:0008006" key="4">
    <source>
        <dbReference type="Google" id="ProtNLM"/>
    </source>
</evidence>
<keyword evidence="3" id="KW-1185">Reference proteome</keyword>
<reference evidence="2" key="2">
    <citation type="submission" date="2020-05" db="UniProtKB">
        <authorList>
            <consortium name="EnsemblMetazoa"/>
        </authorList>
    </citation>
    <scope>IDENTIFICATION</scope>
    <source>
        <strain evidence="2">IAEA</strain>
    </source>
</reference>
<organism evidence="2 3">
    <name type="scientific">Glossina brevipalpis</name>
    <dbReference type="NCBI Taxonomy" id="37001"/>
    <lineage>
        <taxon>Eukaryota</taxon>
        <taxon>Metazoa</taxon>
        <taxon>Ecdysozoa</taxon>
        <taxon>Arthropoda</taxon>
        <taxon>Hexapoda</taxon>
        <taxon>Insecta</taxon>
        <taxon>Pterygota</taxon>
        <taxon>Neoptera</taxon>
        <taxon>Endopterygota</taxon>
        <taxon>Diptera</taxon>
        <taxon>Brachycera</taxon>
        <taxon>Muscomorpha</taxon>
        <taxon>Hippoboscoidea</taxon>
        <taxon>Glossinidae</taxon>
        <taxon>Glossina</taxon>
    </lineage>
</organism>
<dbReference type="STRING" id="37001.A0A1A9WV18"/>
<protein>
    <recommendedName>
        <fullName evidence="4">Geminin</fullName>
    </recommendedName>
</protein>
<dbReference type="GO" id="GO:0006275">
    <property type="term" value="P:regulation of DNA replication"/>
    <property type="evidence" value="ECO:0007669"/>
    <property type="project" value="InterPro"/>
</dbReference>
<reference evidence="3" key="1">
    <citation type="submission" date="2014-03" db="EMBL/GenBank/DDBJ databases">
        <authorList>
            <person name="Aksoy S."/>
            <person name="Warren W."/>
            <person name="Wilson R.K."/>
        </authorList>
    </citation>
    <scope>NUCLEOTIDE SEQUENCE [LARGE SCALE GENOMIC DNA]</scope>
    <source>
        <strain evidence="3">IAEA</strain>
    </source>
</reference>
<feature type="region of interest" description="Disordered" evidence="1">
    <location>
        <begin position="167"/>
        <end position="201"/>
    </location>
</feature>
<dbReference type="EnsemblMetazoa" id="GBRI033531-RA">
    <property type="protein sequence ID" value="GBRI033531-PA"/>
    <property type="gene ID" value="GBRI033531"/>
</dbReference>
<dbReference type="AlphaFoldDB" id="A0A1A9WV18"/>
<proteinExistence type="predicted"/>
<sequence length="201" mass="23119">MSSNPASCSKIFISIETPLEQEEVLKNQRKTLKVLHGELTDKENCRKKSDKVSRLKLHDISNAAVVNERAKRKKVEAKASEFKPNLEYPDKCEKSDDDVKEKNLTDETPASSNYWERLAEKRRETLALALEENQRLHECAEGLENELDTSRQQLEEIQELVAILTEMVNENETDKEDESEKAVDGENEKEDNRSEVEAKKD</sequence>
<evidence type="ECO:0000313" key="3">
    <source>
        <dbReference type="Proteomes" id="UP000091820"/>
    </source>
</evidence>